<dbReference type="Gene3D" id="3.60.10.10">
    <property type="entry name" value="Endonuclease/exonuclease/phosphatase"/>
    <property type="match status" value="1"/>
</dbReference>
<evidence type="ECO:0000313" key="1">
    <source>
        <dbReference type="EMBL" id="KAK8561879.1"/>
    </source>
</evidence>
<reference evidence="1 2" key="1">
    <citation type="journal article" date="2024" name="G3 (Bethesda)">
        <title>Genome assembly of Hibiscus sabdariffa L. provides insights into metabolisms of medicinal natural products.</title>
        <authorList>
            <person name="Kim T."/>
        </authorList>
    </citation>
    <scope>NUCLEOTIDE SEQUENCE [LARGE SCALE GENOMIC DNA]</scope>
    <source>
        <strain evidence="1">TK-2024</strain>
        <tissue evidence="1">Old leaves</tissue>
    </source>
</reference>
<dbReference type="PANTHER" id="PTHR33710:SF79">
    <property type="entry name" value="OS06G0205337 PROTEIN"/>
    <property type="match status" value="1"/>
</dbReference>
<name>A0ABR2EIQ7_9ROSI</name>
<dbReference type="EMBL" id="JBBPBM010000013">
    <property type="protein sequence ID" value="KAK8561879.1"/>
    <property type="molecule type" value="Genomic_DNA"/>
</dbReference>
<protein>
    <recommendedName>
        <fullName evidence="3">Endonuclease/exonuclease/phosphatase domain-containing protein</fullName>
    </recommendedName>
</protein>
<gene>
    <name evidence="1" type="ORF">V6N12_048935</name>
</gene>
<evidence type="ECO:0008006" key="3">
    <source>
        <dbReference type="Google" id="ProtNLM"/>
    </source>
</evidence>
<dbReference type="Proteomes" id="UP001472677">
    <property type="component" value="Unassembled WGS sequence"/>
</dbReference>
<sequence length="314" mass="35817">MMIQWEELGGLALWWIAEVKLSTMSVSKNYIDSAVLMKGEPPRFCTFLELWCILGDSNIVCSQDEKIGGNAYDVNQAAPFQNMMDKCGLLEMPITSGAYTWSNMRTNDDAILEKIDRILFNVEWSLLLTKASSFDEPAIGSDHNPIVLQLERSPRRNRRTENGSKWLLDEECNRVVLEAWDKMGHRSSEVKLHGKLKNSKLKLLSWSKKKFGENIKTTEEILKKIALLQSAPLTMDTDLVKAELDQNHFKNVYKKEPTYFMEEILDSIPACISKEINDTLCTEVTEKEIQESVFNLGTPPGSDGFSEWKYASRC</sequence>
<evidence type="ECO:0000313" key="2">
    <source>
        <dbReference type="Proteomes" id="UP001472677"/>
    </source>
</evidence>
<comment type="caution">
    <text evidence="1">The sequence shown here is derived from an EMBL/GenBank/DDBJ whole genome shotgun (WGS) entry which is preliminary data.</text>
</comment>
<organism evidence="1 2">
    <name type="scientific">Hibiscus sabdariffa</name>
    <name type="common">roselle</name>
    <dbReference type="NCBI Taxonomy" id="183260"/>
    <lineage>
        <taxon>Eukaryota</taxon>
        <taxon>Viridiplantae</taxon>
        <taxon>Streptophyta</taxon>
        <taxon>Embryophyta</taxon>
        <taxon>Tracheophyta</taxon>
        <taxon>Spermatophyta</taxon>
        <taxon>Magnoliopsida</taxon>
        <taxon>eudicotyledons</taxon>
        <taxon>Gunneridae</taxon>
        <taxon>Pentapetalae</taxon>
        <taxon>rosids</taxon>
        <taxon>malvids</taxon>
        <taxon>Malvales</taxon>
        <taxon>Malvaceae</taxon>
        <taxon>Malvoideae</taxon>
        <taxon>Hibiscus</taxon>
    </lineage>
</organism>
<dbReference type="SUPFAM" id="SSF56219">
    <property type="entry name" value="DNase I-like"/>
    <property type="match status" value="1"/>
</dbReference>
<accession>A0ABR2EIQ7</accession>
<dbReference type="InterPro" id="IPR036691">
    <property type="entry name" value="Endo/exonu/phosph_ase_sf"/>
</dbReference>
<dbReference type="PANTHER" id="PTHR33710">
    <property type="entry name" value="BNAC02G09200D PROTEIN"/>
    <property type="match status" value="1"/>
</dbReference>
<proteinExistence type="predicted"/>
<keyword evidence="2" id="KW-1185">Reference proteome</keyword>